<keyword evidence="3" id="KW-1185">Reference proteome</keyword>
<reference evidence="2" key="1">
    <citation type="submission" date="2022-12" db="EMBL/GenBank/DDBJ databases">
        <title>Paracoccus sp. EF6 isolated from a lake water.</title>
        <authorList>
            <person name="Liu H."/>
        </authorList>
    </citation>
    <scope>NUCLEOTIDE SEQUENCE</scope>
    <source>
        <strain evidence="2">EF6</strain>
    </source>
</reference>
<evidence type="ECO:0000313" key="3">
    <source>
        <dbReference type="Proteomes" id="UP001149822"/>
    </source>
</evidence>
<dbReference type="RefSeq" id="WP_268944336.1">
    <property type="nucleotide sequence ID" value="NZ_JAPTYD010000079.1"/>
</dbReference>
<evidence type="ECO:0000313" key="2">
    <source>
        <dbReference type="EMBL" id="MCZ0964242.1"/>
    </source>
</evidence>
<proteinExistence type="predicted"/>
<organism evidence="2 3">
    <name type="scientific">Paracoccus benzoatiresistens</name>
    <dbReference type="NCBI Taxonomy" id="2997341"/>
    <lineage>
        <taxon>Bacteria</taxon>
        <taxon>Pseudomonadati</taxon>
        <taxon>Pseudomonadota</taxon>
        <taxon>Alphaproteobacteria</taxon>
        <taxon>Rhodobacterales</taxon>
        <taxon>Paracoccaceae</taxon>
        <taxon>Paracoccus</taxon>
    </lineage>
</organism>
<comment type="caution">
    <text evidence="2">The sequence shown here is derived from an EMBL/GenBank/DDBJ whole genome shotgun (WGS) entry which is preliminary data.</text>
</comment>
<dbReference type="Pfam" id="PF11154">
    <property type="entry name" value="DUF2934"/>
    <property type="match status" value="1"/>
</dbReference>
<accession>A0ABT4JCD9</accession>
<gene>
    <name evidence="2" type="ORF">OU682_21960</name>
</gene>
<protein>
    <submittedName>
        <fullName evidence="2">DUF2934 domain-containing protein</fullName>
    </submittedName>
</protein>
<feature type="compositionally biased region" description="Low complexity" evidence="1">
    <location>
        <begin position="121"/>
        <end position="130"/>
    </location>
</feature>
<name>A0ABT4JCD9_9RHOB</name>
<dbReference type="Proteomes" id="UP001149822">
    <property type="component" value="Unassembled WGS sequence"/>
</dbReference>
<dbReference type="EMBL" id="JAPTYD010000079">
    <property type="protein sequence ID" value="MCZ0964242.1"/>
    <property type="molecule type" value="Genomic_DNA"/>
</dbReference>
<evidence type="ECO:0000256" key="1">
    <source>
        <dbReference type="SAM" id="MobiDB-lite"/>
    </source>
</evidence>
<sequence length="211" mass="22394">MTDERTRRIQERAHSIWEQEGQPHGRDAQHWSQAEREIDAEDDARASSPAGTTAARRHPERRAVTKAAADTLGASGGEAIRVVADVSAEEPVKTRNRKPKAVSEDGTEQPKARRGRSSKVAAEASADAPATTRGRKPKAAGQEGAEALKSARGRKAKAVSEEGSTSSTAARDPQPKTAVAEEAAGHQAQVAQYTKMSEEPTMAADASHTAE</sequence>
<dbReference type="InterPro" id="IPR021327">
    <property type="entry name" value="DUF2934"/>
</dbReference>
<feature type="region of interest" description="Disordered" evidence="1">
    <location>
        <begin position="1"/>
        <end position="211"/>
    </location>
</feature>
<feature type="compositionally biased region" description="Basic and acidic residues" evidence="1">
    <location>
        <begin position="1"/>
        <end position="37"/>
    </location>
</feature>